<feature type="compositionally biased region" description="Gly residues" evidence="1">
    <location>
        <begin position="131"/>
        <end position="149"/>
    </location>
</feature>
<dbReference type="Proteomes" id="UP000426265">
    <property type="component" value="Unassembled WGS sequence"/>
</dbReference>
<evidence type="ECO:0000313" key="6">
    <source>
        <dbReference type="Proteomes" id="UP000426265"/>
    </source>
</evidence>
<feature type="region of interest" description="Disordered" evidence="1">
    <location>
        <begin position="56"/>
        <end position="160"/>
    </location>
</feature>
<dbReference type="OMA" id="RIFCTEK"/>
<gene>
    <name evidence="3" type="ordered locus">At2g27389</name>
    <name evidence="5" type="ORF">AN1_LOCUS9139</name>
    <name evidence="4" type="ORF">C24_LOCUS8990</name>
</gene>
<dbReference type="GeneID" id="10723092"/>
<dbReference type="KEGG" id="ath:AT2G27389"/>
<evidence type="ECO:0000256" key="2">
    <source>
        <dbReference type="SAM" id="SignalP"/>
    </source>
</evidence>
<dbReference type="ExpressionAtlas" id="A0A654F7C8">
    <property type="expression patterns" value="baseline and differential"/>
</dbReference>
<protein>
    <recommendedName>
        <fullName evidence="8">Glycine-rich protein</fullName>
    </recommendedName>
</protein>
<dbReference type="AlphaFoldDB" id="A0A654F7C8"/>
<accession>A0A654F7C8</accession>
<feature type="chain" id="PRO_5038244280" description="Glycine-rich protein" evidence="2">
    <location>
        <begin position="25"/>
        <end position="186"/>
    </location>
</feature>
<dbReference type="EMBL" id="CACRSJ010000105">
    <property type="protein sequence ID" value="VYS53681.1"/>
    <property type="molecule type" value="Genomic_DNA"/>
</dbReference>
<feature type="signal peptide" evidence="2">
    <location>
        <begin position="1"/>
        <end position="24"/>
    </location>
</feature>
<dbReference type="Proteomes" id="UP000434276">
    <property type="component" value="Unassembled WGS sequence"/>
</dbReference>
<dbReference type="EMBL" id="CACSHJ010000088">
    <property type="protein sequence ID" value="CAA0372440.1"/>
    <property type="molecule type" value="Genomic_DNA"/>
</dbReference>
<sequence>MEIQMRSIMFHLFLSLLIHTQIQAVGSLDQASVSSIDVKRHHLTVETMPFSGDFVRRQLAGGGGSSGGGGGGGGSRGGSSGGGSSGGGSRGSGGGGKSGGGSSNRGGSGGSGGNKAGKGGGSRGGDDGDGGGDGGGDSGSSGNTRGGGQQVPVVPGGRFPSDGVRIEYSLVLFIFMTCLVMGSCFL</sequence>
<evidence type="ECO:0000256" key="1">
    <source>
        <dbReference type="SAM" id="MobiDB-lite"/>
    </source>
</evidence>
<dbReference type="RefSeq" id="NP_001189619.1">
    <property type="nucleotide sequence ID" value="NM_001202690.1"/>
</dbReference>
<keyword evidence="2" id="KW-0732">Signal</keyword>
<proteinExistence type="predicted"/>
<organism evidence="5 6">
    <name type="scientific">Arabidopsis thaliana</name>
    <name type="common">Mouse-ear cress</name>
    <dbReference type="NCBI Taxonomy" id="3702"/>
    <lineage>
        <taxon>Eukaryota</taxon>
        <taxon>Viridiplantae</taxon>
        <taxon>Streptophyta</taxon>
        <taxon>Embryophyta</taxon>
        <taxon>Tracheophyta</taxon>
        <taxon>Spermatophyta</taxon>
        <taxon>Magnoliopsida</taxon>
        <taxon>eudicotyledons</taxon>
        <taxon>Gunneridae</taxon>
        <taxon>Pentapetalae</taxon>
        <taxon>rosids</taxon>
        <taxon>malvids</taxon>
        <taxon>Brassicales</taxon>
        <taxon>Brassicaceae</taxon>
        <taxon>Camelineae</taxon>
        <taxon>Arabidopsis</taxon>
    </lineage>
</organism>
<evidence type="ECO:0000313" key="4">
    <source>
        <dbReference type="EMBL" id="CAA0372440.1"/>
    </source>
</evidence>
<feature type="compositionally biased region" description="Gly residues" evidence="1">
    <location>
        <begin position="60"/>
        <end position="123"/>
    </location>
</feature>
<name>A0A654F7C8_ARATH</name>
<evidence type="ECO:0008006" key="8">
    <source>
        <dbReference type="Google" id="ProtNLM"/>
    </source>
</evidence>
<dbReference type="OrthoDB" id="1105555at2759"/>
<evidence type="ECO:0000313" key="3">
    <source>
        <dbReference type="Araport" id="AT2G27389"/>
    </source>
</evidence>
<dbReference type="Araport" id="AT2G27389"/>
<evidence type="ECO:0000313" key="7">
    <source>
        <dbReference type="Proteomes" id="UP000434276"/>
    </source>
</evidence>
<reference evidence="5 6" key="1">
    <citation type="submission" date="2019-11" db="EMBL/GenBank/DDBJ databases">
        <authorList>
            <person name="Jiao W.-B."/>
            <person name="Schneeberger K."/>
        </authorList>
    </citation>
    <scope>NUCLEOTIDE SEQUENCE [LARGE SCALE GENOMIC DNA]</scope>
    <source>
        <strain evidence="6">cv. An-1</strain>
        <strain evidence="7">cv. C24</strain>
    </source>
</reference>
<evidence type="ECO:0000313" key="5">
    <source>
        <dbReference type="EMBL" id="VYS53681.1"/>
    </source>
</evidence>